<accession>A0A411ALN5</accession>
<protein>
    <submittedName>
        <fullName evidence="2">Uncharacterized protein</fullName>
    </submittedName>
</protein>
<keyword evidence="1" id="KW-0472">Membrane</keyword>
<dbReference type="EMBL" id="MK070495">
    <property type="protein sequence ID" value="QAX88855.1"/>
    <property type="molecule type" value="Genomic_DNA"/>
</dbReference>
<keyword evidence="1" id="KW-0812">Transmembrane</keyword>
<dbReference type="AlphaFoldDB" id="A0A411ALN5"/>
<organism evidence="2">
    <name type="scientific">Escherichia coli</name>
    <dbReference type="NCBI Taxonomy" id="562"/>
    <lineage>
        <taxon>Bacteria</taxon>
        <taxon>Pseudomonadati</taxon>
        <taxon>Pseudomonadota</taxon>
        <taxon>Gammaproteobacteria</taxon>
        <taxon>Enterobacterales</taxon>
        <taxon>Enterobacteriaceae</taxon>
        <taxon>Escherichia</taxon>
    </lineage>
</organism>
<evidence type="ECO:0000313" key="2">
    <source>
        <dbReference type="EMBL" id="QAX88855.1"/>
    </source>
</evidence>
<keyword evidence="2" id="KW-0614">Plasmid</keyword>
<geneLocation type="plasmid" evidence="2">
    <name>pMB5876</name>
</geneLocation>
<reference evidence="2" key="2">
    <citation type="submission" date="2018-10" db="EMBL/GenBank/DDBJ databases">
        <title>Commensal E. coli transfer antibiotic resistant genes rapidly to human intestinal microbiota in the Mucosal simulator of the Human Intestinal Microbial Ecosystem (M-SHIME).</title>
        <authorList>
            <person name="Lambrecht E."/>
            <person name="Van Coillie E."/>
            <person name="Van Meervenne E."/>
            <person name="Boon N."/>
            <person name="Heyndrickx M."/>
            <person name="Van de Wiele T."/>
            <person name="Brown C.J."/>
            <person name="Top E.M."/>
        </authorList>
    </citation>
    <scope>NUCLEOTIDE SEQUENCE</scope>
    <source>
        <strain evidence="2">MB6212</strain>
        <plasmid evidence="2">pMB5876</plasmid>
    </source>
</reference>
<feature type="transmembrane region" description="Helical" evidence="1">
    <location>
        <begin position="6"/>
        <end position="27"/>
    </location>
</feature>
<sequence length="40" mass="4593">MPPSMPLTRHILVTISELLYMCIYVVMTKIGQVKNLQAMQ</sequence>
<gene>
    <name evidence="2" type="ORF">EcMB_6</name>
</gene>
<keyword evidence="1" id="KW-1133">Transmembrane helix</keyword>
<evidence type="ECO:0000256" key="1">
    <source>
        <dbReference type="SAM" id="Phobius"/>
    </source>
</evidence>
<name>A0A411ALN5_ECOLX</name>
<reference evidence="2" key="1">
    <citation type="journal article" date="2018" name="Microb. Drug Resist.">
        <title>Characterization of Cefotaxime- and Ciprofloxacin-Resistant Commensal Escherichia coli Originating from Belgian Farm Animals Indicates High Antibiotic Resistance Transfer Rates.</title>
        <authorList>
            <person name="Lambrecht E."/>
            <person name="Van Meervenne E."/>
            <person name="Boon N."/>
            <person name="Van de Wiele T."/>
            <person name="Wattiau P."/>
            <person name="Herman L."/>
            <person name="Heyndrickx M."/>
            <person name="Van Coillie E."/>
        </authorList>
    </citation>
    <scope>NUCLEOTIDE SEQUENCE</scope>
    <source>
        <strain evidence="2">MB6212</strain>
        <plasmid evidence="2">pMB5876</plasmid>
    </source>
</reference>
<proteinExistence type="predicted"/>